<dbReference type="AlphaFoldDB" id="A0A4R7JA48"/>
<evidence type="ECO:0000256" key="5">
    <source>
        <dbReference type="ARBA" id="ARBA00023239"/>
    </source>
</evidence>
<proteinExistence type="inferred from homology"/>
<evidence type="ECO:0000256" key="7">
    <source>
        <dbReference type="HAMAP-Rule" id="MF_02065"/>
    </source>
</evidence>
<keyword evidence="2 7" id="KW-0812">Transmembrane</keyword>
<dbReference type="GO" id="GO:0008932">
    <property type="term" value="F:lytic endotransglycosylase activity"/>
    <property type="evidence" value="ECO:0007669"/>
    <property type="project" value="UniProtKB-UniRule"/>
</dbReference>
<dbReference type="GO" id="GO:0005886">
    <property type="term" value="C:plasma membrane"/>
    <property type="evidence" value="ECO:0007669"/>
    <property type="project" value="UniProtKB-SubCell"/>
</dbReference>
<evidence type="ECO:0000256" key="2">
    <source>
        <dbReference type="ARBA" id="ARBA00022692"/>
    </source>
</evidence>
<name>A0A4R7JA48_9ACTN</name>
<feature type="transmembrane region" description="Helical" evidence="7">
    <location>
        <begin position="36"/>
        <end position="54"/>
    </location>
</feature>
<dbReference type="GO" id="GO:0071555">
    <property type="term" value="P:cell wall organization"/>
    <property type="evidence" value="ECO:0007669"/>
    <property type="project" value="UniProtKB-KW"/>
</dbReference>
<dbReference type="CDD" id="cd08010">
    <property type="entry name" value="MltG_like"/>
    <property type="match status" value="1"/>
</dbReference>
<keyword evidence="1 7" id="KW-1003">Cell membrane</keyword>
<dbReference type="EC" id="4.2.2.29" evidence="7"/>
<comment type="subcellular location">
    <subcellularLocation>
        <location evidence="7">Cell membrane</location>
        <topology evidence="7">Single-pass membrane protein</topology>
    </subcellularLocation>
</comment>
<reference evidence="8 9" key="1">
    <citation type="submission" date="2019-03" db="EMBL/GenBank/DDBJ databases">
        <title>Genomic Encyclopedia of Archaeal and Bacterial Type Strains, Phase II (KMG-II): from individual species to whole genera.</title>
        <authorList>
            <person name="Goeker M."/>
        </authorList>
    </citation>
    <scope>NUCLEOTIDE SEQUENCE [LARGE SCALE GENOMIC DNA]</scope>
    <source>
        <strain evidence="8 9">DSM 24323</strain>
    </source>
</reference>
<dbReference type="InterPro" id="IPR003770">
    <property type="entry name" value="MLTG-like"/>
</dbReference>
<keyword evidence="9" id="KW-1185">Reference proteome</keyword>
<gene>
    <name evidence="7" type="primary">mltG</name>
    <name evidence="8" type="ORF">CLV29_1105</name>
</gene>
<evidence type="ECO:0000256" key="6">
    <source>
        <dbReference type="ARBA" id="ARBA00023316"/>
    </source>
</evidence>
<feature type="site" description="Important for catalytic activity" evidence="7">
    <location>
        <position position="258"/>
    </location>
</feature>
<dbReference type="NCBIfam" id="TIGR00247">
    <property type="entry name" value="endolytic transglycosylase MltG"/>
    <property type="match status" value="1"/>
</dbReference>
<dbReference type="GO" id="GO:0009252">
    <property type="term" value="P:peptidoglycan biosynthetic process"/>
    <property type="evidence" value="ECO:0007669"/>
    <property type="project" value="UniProtKB-UniRule"/>
</dbReference>
<dbReference type="RefSeq" id="WP_166649141.1">
    <property type="nucleotide sequence ID" value="NZ_SOAW01000001.1"/>
</dbReference>
<organism evidence="8 9">
    <name type="scientific">Naumannella halotolerans</name>
    <dbReference type="NCBI Taxonomy" id="993414"/>
    <lineage>
        <taxon>Bacteria</taxon>
        <taxon>Bacillati</taxon>
        <taxon>Actinomycetota</taxon>
        <taxon>Actinomycetes</taxon>
        <taxon>Propionibacteriales</taxon>
        <taxon>Propionibacteriaceae</taxon>
        <taxon>Naumannella</taxon>
    </lineage>
</organism>
<comment type="caution">
    <text evidence="8">The sequence shown here is derived from an EMBL/GenBank/DDBJ whole genome shotgun (WGS) entry which is preliminary data.</text>
</comment>
<comment type="catalytic activity">
    <reaction evidence="7">
        <text>a peptidoglycan chain = a peptidoglycan chain with N-acetyl-1,6-anhydromuramyl-[peptide] at the reducing end + a peptidoglycan chain with N-acetylglucosamine at the non-reducing end.</text>
        <dbReference type="EC" id="4.2.2.29"/>
    </reaction>
</comment>
<dbReference type="PANTHER" id="PTHR30518">
    <property type="entry name" value="ENDOLYTIC MUREIN TRANSGLYCOSYLASE"/>
    <property type="match status" value="1"/>
</dbReference>
<dbReference type="HAMAP" id="MF_02065">
    <property type="entry name" value="MltG"/>
    <property type="match status" value="1"/>
</dbReference>
<evidence type="ECO:0000256" key="4">
    <source>
        <dbReference type="ARBA" id="ARBA00023136"/>
    </source>
</evidence>
<evidence type="ECO:0000313" key="9">
    <source>
        <dbReference type="Proteomes" id="UP000295371"/>
    </source>
</evidence>
<evidence type="ECO:0000313" key="8">
    <source>
        <dbReference type="EMBL" id="TDT33487.1"/>
    </source>
</evidence>
<dbReference type="Proteomes" id="UP000295371">
    <property type="component" value="Unassembled WGS sequence"/>
</dbReference>
<dbReference type="Pfam" id="PF02618">
    <property type="entry name" value="YceG"/>
    <property type="match status" value="1"/>
</dbReference>
<evidence type="ECO:0000256" key="1">
    <source>
        <dbReference type="ARBA" id="ARBA00022475"/>
    </source>
</evidence>
<comment type="function">
    <text evidence="7">Functions as a peptidoglycan terminase that cleaves nascent peptidoglycan strands endolytically to terminate their elongation.</text>
</comment>
<sequence length="383" mass="42058">MSDHLDTRPSERAREEFSEPPKGFNLRNLAYHGKSAAAVIVALVVLVGGGWFALSTVQSQLREALTSEDYLGPGEEEILIEVPSGAGVSEIGSILVEHDVIRSTDAWSDAVNAAEEEVNLQAGWYQMLTQMSAEQALDRMLDPNALDQEKVTVREALRLEEQYEEISEATDFSVEELEAAGADGEAYGLSPWAEGNPEGFLFPDTYNVQTAAGPIPVLSAMATQFESVADDVELEKRAEELGYTPRELVVVASIIEAEVRRDEDRPKVARVLYNRLEQGMPLQLDTTVKYANGVRGNSQTTEEERKFDSPYNTYLYEGLPPGPIGAPGKSGLEAAANPADGNWLYFVAVDLETGETKFADDAAGHQANVEEYRQWCWDNQGKC</sequence>
<protein>
    <recommendedName>
        <fullName evidence="7">Endolytic murein transglycosylase</fullName>
        <ecNumber evidence="7">4.2.2.29</ecNumber>
    </recommendedName>
    <alternativeName>
        <fullName evidence="7">Peptidoglycan lytic transglycosylase</fullName>
    </alternativeName>
    <alternativeName>
        <fullName evidence="7">Peptidoglycan polymerization terminase</fullName>
    </alternativeName>
</protein>
<dbReference type="Gene3D" id="3.30.1490.480">
    <property type="entry name" value="Endolytic murein transglycosylase"/>
    <property type="match status" value="1"/>
</dbReference>
<keyword evidence="5 7" id="KW-0456">Lyase</keyword>
<comment type="similarity">
    <text evidence="7">Belongs to the transglycosylase MltG family.</text>
</comment>
<keyword evidence="3 7" id="KW-1133">Transmembrane helix</keyword>
<evidence type="ECO:0000256" key="3">
    <source>
        <dbReference type="ARBA" id="ARBA00022989"/>
    </source>
</evidence>
<accession>A0A4R7JA48</accession>
<dbReference type="PANTHER" id="PTHR30518:SF2">
    <property type="entry name" value="ENDOLYTIC MUREIN TRANSGLYCOSYLASE"/>
    <property type="match status" value="1"/>
</dbReference>
<keyword evidence="6 7" id="KW-0961">Cell wall biogenesis/degradation</keyword>
<keyword evidence="4 7" id="KW-0472">Membrane</keyword>
<dbReference type="EMBL" id="SOAW01000001">
    <property type="protein sequence ID" value="TDT33487.1"/>
    <property type="molecule type" value="Genomic_DNA"/>
</dbReference>